<protein>
    <submittedName>
        <fullName evidence="1">Uncharacterized protein</fullName>
    </submittedName>
</protein>
<reference evidence="1 2" key="1">
    <citation type="submission" date="2019-11" db="EMBL/GenBank/DDBJ databases">
        <authorList>
            <person name="Ay H."/>
        </authorList>
    </citation>
    <scope>NUCLEOTIDE SEQUENCE [LARGE SCALE GENOMIC DNA]</scope>
    <source>
        <strain evidence="1 2">BG9H</strain>
    </source>
</reference>
<accession>A0ABS6YTU6</accession>
<name>A0ABS6YTU6_9ACTN</name>
<gene>
    <name evidence="1" type="ORF">GKQ77_25435</name>
</gene>
<keyword evidence="2" id="KW-1185">Reference proteome</keyword>
<dbReference type="RefSeq" id="WP_219691284.1">
    <property type="nucleotide sequence ID" value="NZ_WMBF01000388.1"/>
</dbReference>
<dbReference type="EMBL" id="WMBF01000388">
    <property type="protein sequence ID" value="MBW5424870.1"/>
    <property type="molecule type" value="Genomic_DNA"/>
</dbReference>
<dbReference type="Proteomes" id="UP001197114">
    <property type="component" value="Unassembled WGS sequence"/>
</dbReference>
<comment type="caution">
    <text evidence="1">The sequence shown here is derived from an EMBL/GenBank/DDBJ whole genome shotgun (WGS) entry which is preliminary data.</text>
</comment>
<evidence type="ECO:0000313" key="2">
    <source>
        <dbReference type="Proteomes" id="UP001197114"/>
    </source>
</evidence>
<proteinExistence type="predicted"/>
<sequence>MTVPVVVAMPGRVAVATPVPAVVLMPEPAVAVLLMPEAVAPAVRGPAAPAMPEPAAVGSKDPVVAALADPAVVAVVDSVWADLLCAMFIVLFPSPWARAPALAVVTAWCHAPASRGTACQMGRVVRKLGHRDTPGLPSGFAAR</sequence>
<evidence type="ECO:0000313" key="1">
    <source>
        <dbReference type="EMBL" id="MBW5424870.1"/>
    </source>
</evidence>
<organism evidence="1 2">
    <name type="scientific">Streptomyces anatolicus</name>
    <dbReference type="NCBI Taxonomy" id="2675858"/>
    <lineage>
        <taxon>Bacteria</taxon>
        <taxon>Bacillati</taxon>
        <taxon>Actinomycetota</taxon>
        <taxon>Actinomycetes</taxon>
        <taxon>Kitasatosporales</taxon>
        <taxon>Streptomycetaceae</taxon>
        <taxon>Streptomyces</taxon>
    </lineage>
</organism>